<evidence type="ECO:0000313" key="3">
    <source>
        <dbReference type="Proteomes" id="UP000708208"/>
    </source>
</evidence>
<protein>
    <submittedName>
        <fullName evidence="2">Uncharacterized protein</fullName>
    </submittedName>
</protein>
<organism evidence="2 3">
    <name type="scientific">Allacma fusca</name>
    <dbReference type="NCBI Taxonomy" id="39272"/>
    <lineage>
        <taxon>Eukaryota</taxon>
        <taxon>Metazoa</taxon>
        <taxon>Ecdysozoa</taxon>
        <taxon>Arthropoda</taxon>
        <taxon>Hexapoda</taxon>
        <taxon>Collembola</taxon>
        <taxon>Symphypleona</taxon>
        <taxon>Sminthuridae</taxon>
        <taxon>Allacma</taxon>
    </lineage>
</organism>
<name>A0A8J2KVF7_9HEXA</name>
<proteinExistence type="predicted"/>
<dbReference type="EMBL" id="CAJVCH010531944">
    <property type="protein sequence ID" value="CAG7824184.1"/>
    <property type="molecule type" value="Genomic_DNA"/>
</dbReference>
<sequence length="166" mass="18573">RHQPPSSTLHHIAGASDTAIIVKKRQVTEKFPFLAITDDLQVQITSLLWFPARRGRTKPQQLHGLFNTFASTSWVSLLLYVPIIILYVVFLKLKRTYLPNCNILHSASWDIPHGPGGHLPRGIARGGNLLPSWTWHLKGSPIEIVNEYPYLGVIFTPSELIPGPLA</sequence>
<keyword evidence="1" id="KW-0812">Transmembrane</keyword>
<dbReference type="AlphaFoldDB" id="A0A8J2KVF7"/>
<dbReference type="Proteomes" id="UP000708208">
    <property type="component" value="Unassembled WGS sequence"/>
</dbReference>
<evidence type="ECO:0000256" key="1">
    <source>
        <dbReference type="SAM" id="Phobius"/>
    </source>
</evidence>
<reference evidence="2" key="1">
    <citation type="submission" date="2021-06" db="EMBL/GenBank/DDBJ databases">
        <authorList>
            <person name="Hodson N. C."/>
            <person name="Mongue J. A."/>
            <person name="Jaron S. K."/>
        </authorList>
    </citation>
    <scope>NUCLEOTIDE SEQUENCE</scope>
</reference>
<keyword evidence="3" id="KW-1185">Reference proteome</keyword>
<feature type="transmembrane region" description="Helical" evidence="1">
    <location>
        <begin position="69"/>
        <end position="90"/>
    </location>
</feature>
<comment type="caution">
    <text evidence="2">The sequence shown here is derived from an EMBL/GenBank/DDBJ whole genome shotgun (WGS) entry which is preliminary data.</text>
</comment>
<accession>A0A8J2KVF7</accession>
<keyword evidence="1" id="KW-0472">Membrane</keyword>
<keyword evidence="1" id="KW-1133">Transmembrane helix</keyword>
<evidence type="ECO:0000313" key="2">
    <source>
        <dbReference type="EMBL" id="CAG7824184.1"/>
    </source>
</evidence>
<gene>
    <name evidence="2" type="ORF">AFUS01_LOCUS34355</name>
</gene>
<feature type="non-terminal residue" evidence="2">
    <location>
        <position position="1"/>
    </location>
</feature>